<sequence length="336" mass="38366">MIFIFCCLIVSNYDLCFADIQIFRSIKKLFVREVPPEVIEGSIRDKIYLGSTVKISCLGKRGSPERLMKYSWEHLKSPVLNDNRHHVDERGALTIINVAVDDIGIYFCIGNSTSVARKVRHVVEVMQLPSTNLRIIFVYSVKHCSRVNEDLANRFVERKLRGGVCSNGECEINSIYSNCQIRPVITNTKSESYGEHNSSYNSTGNCNVDCTRNNMKDVKDKVLKEIVRLVMKGDSLKLPGEREDLAISYYDSKEDLICYPGFEMKNLPSRPLCVPCRPGYYLNKGFCIPCHFDQYSERFAQTECHSCGEKKETLRRATRSKNDCHNGAIANYSEDF</sequence>
<feature type="domain" description="Ig-like" evidence="2">
    <location>
        <begin position="36"/>
        <end position="120"/>
    </location>
</feature>
<dbReference type="InterPro" id="IPR036179">
    <property type="entry name" value="Ig-like_dom_sf"/>
</dbReference>
<dbReference type="SUPFAM" id="SSF57184">
    <property type="entry name" value="Growth factor receptor domain"/>
    <property type="match status" value="1"/>
</dbReference>
<dbReference type="Gene3D" id="2.10.50.10">
    <property type="entry name" value="Tumor Necrosis Factor Receptor, subunit A, domain 2"/>
    <property type="match status" value="1"/>
</dbReference>
<evidence type="ECO:0000256" key="1">
    <source>
        <dbReference type="SAM" id="SignalP"/>
    </source>
</evidence>
<dbReference type="PROSITE" id="PS50835">
    <property type="entry name" value="IG_LIKE"/>
    <property type="match status" value="1"/>
</dbReference>
<protein>
    <recommendedName>
        <fullName evidence="2">Ig-like domain-containing protein</fullName>
    </recommendedName>
</protein>
<proteinExistence type="predicted"/>
<name>A0A8X7CA96_9ARAC</name>
<dbReference type="AlphaFoldDB" id="A0A8X7CA96"/>
<evidence type="ECO:0000313" key="3">
    <source>
        <dbReference type="EMBL" id="GFY59072.1"/>
    </source>
</evidence>
<dbReference type="InterPro" id="IPR007110">
    <property type="entry name" value="Ig-like_dom"/>
</dbReference>
<gene>
    <name evidence="3" type="primary">AVEN_185399_1</name>
    <name evidence="3" type="ORF">TNIN_415601</name>
</gene>
<evidence type="ECO:0000259" key="2">
    <source>
        <dbReference type="PROSITE" id="PS50835"/>
    </source>
</evidence>
<keyword evidence="1" id="KW-0732">Signal</keyword>
<comment type="caution">
    <text evidence="3">The sequence shown here is derived from an EMBL/GenBank/DDBJ whole genome shotgun (WGS) entry which is preliminary data.</text>
</comment>
<dbReference type="Proteomes" id="UP000886998">
    <property type="component" value="Unassembled WGS sequence"/>
</dbReference>
<dbReference type="OrthoDB" id="9442762at2759"/>
<accession>A0A8X7CA96</accession>
<reference evidence="3" key="1">
    <citation type="submission" date="2020-08" db="EMBL/GenBank/DDBJ databases">
        <title>Multicomponent nature underlies the extraordinary mechanical properties of spider dragline silk.</title>
        <authorList>
            <person name="Kono N."/>
            <person name="Nakamura H."/>
            <person name="Mori M."/>
            <person name="Yoshida Y."/>
            <person name="Ohtoshi R."/>
            <person name="Malay A.D."/>
            <person name="Moran D.A.P."/>
            <person name="Tomita M."/>
            <person name="Numata K."/>
            <person name="Arakawa K."/>
        </authorList>
    </citation>
    <scope>NUCLEOTIDE SEQUENCE</scope>
</reference>
<dbReference type="Pfam" id="PF07699">
    <property type="entry name" value="Ephrin_rec_like"/>
    <property type="match status" value="1"/>
</dbReference>
<evidence type="ECO:0000313" key="4">
    <source>
        <dbReference type="Proteomes" id="UP000886998"/>
    </source>
</evidence>
<feature type="chain" id="PRO_5036462506" description="Ig-like domain-containing protein" evidence="1">
    <location>
        <begin position="19"/>
        <end position="336"/>
    </location>
</feature>
<organism evidence="3 4">
    <name type="scientific">Trichonephila inaurata madagascariensis</name>
    <dbReference type="NCBI Taxonomy" id="2747483"/>
    <lineage>
        <taxon>Eukaryota</taxon>
        <taxon>Metazoa</taxon>
        <taxon>Ecdysozoa</taxon>
        <taxon>Arthropoda</taxon>
        <taxon>Chelicerata</taxon>
        <taxon>Arachnida</taxon>
        <taxon>Araneae</taxon>
        <taxon>Araneomorphae</taxon>
        <taxon>Entelegynae</taxon>
        <taxon>Araneoidea</taxon>
        <taxon>Nephilidae</taxon>
        <taxon>Trichonephila</taxon>
        <taxon>Trichonephila inaurata</taxon>
    </lineage>
</organism>
<dbReference type="EMBL" id="BMAV01012413">
    <property type="protein sequence ID" value="GFY59072.1"/>
    <property type="molecule type" value="Genomic_DNA"/>
</dbReference>
<dbReference type="SUPFAM" id="SSF48726">
    <property type="entry name" value="Immunoglobulin"/>
    <property type="match status" value="1"/>
</dbReference>
<dbReference type="Gene3D" id="2.60.40.10">
    <property type="entry name" value="Immunoglobulins"/>
    <property type="match status" value="1"/>
</dbReference>
<dbReference type="SMART" id="SM01411">
    <property type="entry name" value="Ephrin_rec_like"/>
    <property type="match status" value="1"/>
</dbReference>
<feature type="signal peptide" evidence="1">
    <location>
        <begin position="1"/>
        <end position="18"/>
    </location>
</feature>
<dbReference type="InterPro" id="IPR013783">
    <property type="entry name" value="Ig-like_fold"/>
</dbReference>
<dbReference type="InterPro" id="IPR011641">
    <property type="entry name" value="Tyr-kin_ephrin_A/B_rcpt-like"/>
</dbReference>
<dbReference type="InterPro" id="IPR009030">
    <property type="entry name" value="Growth_fac_rcpt_cys_sf"/>
</dbReference>
<keyword evidence="4" id="KW-1185">Reference proteome</keyword>